<dbReference type="PANTHER" id="PTHR43022:SF1">
    <property type="entry name" value="PROTEIN SMF"/>
    <property type="match status" value="1"/>
</dbReference>
<dbReference type="SUPFAM" id="SSF102405">
    <property type="entry name" value="MCP/YpsA-like"/>
    <property type="match status" value="1"/>
</dbReference>
<dbReference type="SUPFAM" id="SSF46785">
    <property type="entry name" value="Winged helix' DNA-binding domain"/>
    <property type="match status" value="1"/>
</dbReference>
<comment type="caution">
    <text evidence="4">The sequence shown here is derived from an EMBL/GenBank/DDBJ whole genome shotgun (WGS) entry which is preliminary data.</text>
</comment>
<comment type="similarity">
    <text evidence="1">Belongs to the DprA/Smf family.</text>
</comment>
<evidence type="ECO:0000259" key="3">
    <source>
        <dbReference type="Pfam" id="PF17782"/>
    </source>
</evidence>
<protein>
    <submittedName>
        <fullName evidence="4">Uncharacterized protein</fullName>
    </submittedName>
</protein>
<dbReference type="Gene3D" id="1.10.10.10">
    <property type="entry name" value="Winged helix-like DNA-binding domain superfamily/Winged helix DNA-binding domain"/>
    <property type="match status" value="1"/>
</dbReference>
<organism evidence="4">
    <name type="scientific">marine sediment metagenome</name>
    <dbReference type="NCBI Taxonomy" id="412755"/>
    <lineage>
        <taxon>unclassified sequences</taxon>
        <taxon>metagenomes</taxon>
        <taxon>ecological metagenomes</taxon>
    </lineage>
</organism>
<evidence type="ECO:0000259" key="2">
    <source>
        <dbReference type="Pfam" id="PF02481"/>
    </source>
</evidence>
<dbReference type="InterPro" id="IPR036390">
    <property type="entry name" value="WH_DNA-bd_sf"/>
</dbReference>
<dbReference type="InterPro" id="IPR057666">
    <property type="entry name" value="DrpA_SLOG"/>
</dbReference>
<evidence type="ECO:0000313" key="4">
    <source>
        <dbReference type="EMBL" id="KKN84912.1"/>
    </source>
</evidence>
<feature type="domain" description="Smf/DprA SLOG" evidence="2">
    <location>
        <begin position="94"/>
        <end position="304"/>
    </location>
</feature>
<dbReference type="Gene3D" id="3.40.50.450">
    <property type="match status" value="1"/>
</dbReference>
<dbReference type="Pfam" id="PF17782">
    <property type="entry name" value="WHD_DprA"/>
    <property type="match status" value="1"/>
</dbReference>
<dbReference type="EMBL" id="LAZR01000165">
    <property type="protein sequence ID" value="KKN84912.1"/>
    <property type="molecule type" value="Genomic_DNA"/>
</dbReference>
<accession>A0A0F9UC25</accession>
<dbReference type="InterPro" id="IPR041614">
    <property type="entry name" value="DprA_WH"/>
</dbReference>
<evidence type="ECO:0000256" key="1">
    <source>
        <dbReference type="ARBA" id="ARBA00006525"/>
    </source>
</evidence>
<gene>
    <name evidence="4" type="ORF">LCGC14_0284370</name>
</gene>
<dbReference type="AlphaFoldDB" id="A0A0F9UC25"/>
<dbReference type="InterPro" id="IPR003488">
    <property type="entry name" value="DprA"/>
</dbReference>
<dbReference type="NCBIfam" id="TIGR00732">
    <property type="entry name" value="dprA"/>
    <property type="match status" value="1"/>
</dbReference>
<dbReference type="SUPFAM" id="SSF47781">
    <property type="entry name" value="RuvA domain 2-like"/>
    <property type="match status" value="1"/>
</dbReference>
<dbReference type="PANTHER" id="PTHR43022">
    <property type="entry name" value="PROTEIN SMF"/>
    <property type="match status" value="1"/>
</dbReference>
<feature type="domain" description="DprA winged helix" evidence="3">
    <location>
        <begin position="324"/>
        <end position="380"/>
    </location>
</feature>
<dbReference type="Pfam" id="PF02481">
    <property type="entry name" value="DNA_processg_A"/>
    <property type="match status" value="1"/>
</dbReference>
<dbReference type="Pfam" id="PF14520">
    <property type="entry name" value="HHH_5"/>
    <property type="match status" value="1"/>
</dbReference>
<proteinExistence type="inferred from homology"/>
<sequence>MTAEGGQPIIADDMNDPRGLRPYLRLHLASGVGPTIFGRLVEAFGDVETAAEASPSQWRRVKGIGEKLAADMAAVTDEQIDAELAEAERRSVAILSREHDDYPAALRNIHDPPALLYVRGRLAEADAIAVGVVGARRCTHYGGEQADRFGGLLGRAGFTVISGGARGIDTAAHRGALAAGGRTVAVMGCGLASVYPLENEKLFDRIVDEDRGAIVSELPMTFEVRSGNFHARNRIVSGLSLGVVVVEAARRSGALITARIAAEQGKTVFAVPGRVDSPMSAGVNQLIRDGAVLAADLDDILEQLGELGRKMGFEPDKTSDGDRPLPSGLDEAETALAGALANGPLTLDELARRTELESGKVAAAMTMLVLKGVVAQQAGNIFARKR</sequence>
<dbReference type="InterPro" id="IPR010994">
    <property type="entry name" value="RuvA_2-like"/>
</dbReference>
<reference evidence="4" key="1">
    <citation type="journal article" date="2015" name="Nature">
        <title>Complex archaea that bridge the gap between prokaryotes and eukaryotes.</title>
        <authorList>
            <person name="Spang A."/>
            <person name="Saw J.H."/>
            <person name="Jorgensen S.L."/>
            <person name="Zaremba-Niedzwiedzka K."/>
            <person name="Martijn J."/>
            <person name="Lind A.E."/>
            <person name="van Eijk R."/>
            <person name="Schleper C."/>
            <person name="Guy L."/>
            <person name="Ettema T.J."/>
        </authorList>
    </citation>
    <scope>NUCLEOTIDE SEQUENCE</scope>
</reference>
<name>A0A0F9UC25_9ZZZZ</name>
<dbReference type="InterPro" id="IPR036388">
    <property type="entry name" value="WH-like_DNA-bd_sf"/>
</dbReference>
<dbReference type="GO" id="GO:0009294">
    <property type="term" value="P:DNA-mediated transformation"/>
    <property type="evidence" value="ECO:0007669"/>
    <property type="project" value="InterPro"/>
</dbReference>